<sequence>MLVLYNINQEVMGRCFKLIRQATNLAMSTISTTDLLNYGIALILVFHYQFRKQLASLYKKLLSNELDLAP</sequence>
<accession>A0A1X7TYJ3</accession>
<proteinExistence type="predicted"/>
<evidence type="ECO:0000256" key="1">
    <source>
        <dbReference type="SAM" id="Phobius"/>
    </source>
</evidence>
<evidence type="ECO:0000313" key="2">
    <source>
        <dbReference type="EnsemblMetazoa" id="Aqu2.1.20318_001"/>
    </source>
</evidence>
<feature type="transmembrane region" description="Helical" evidence="1">
    <location>
        <begin position="35"/>
        <end position="50"/>
    </location>
</feature>
<keyword evidence="1" id="KW-0472">Membrane</keyword>
<name>A0A1X7TYJ3_AMPQE</name>
<keyword evidence="1" id="KW-0812">Transmembrane</keyword>
<organism evidence="2">
    <name type="scientific">Amphimedon queenslandica</name>
    <name type="common">Sponge</name>
    <dbReference type="NCBI Taxonomy" id="400682"/>
    <lineage>
        <taxon>Eukaryota</taxon>
        <taxon>Metazoa</taxon>
        <taxon>Porifera</taxon>
        <taxon>Demospongiae</taxon>
        <taxon>Heteroscleromorpha</taxon>
        <taxon>Haplosclerida</taxon>
        <taxon>Niphatidae</taxon>
        <taxon>Amphimedon</taxon>
    </lineage>
</organism>
<dbReference type="EnsemblMetazoa" id="Aqu2.1.20318_001">
    <property type="protein sequence ID" value="Aqu2.1.20318_001"/>
    <property type="gene ID" value="Aqu2.1.20318"/>
</dbReference>
<reference evidence="2" key="1">
    <citation type="submission" date="2017-05" db="UniProtKB">
        <authorList>
            <consortium name="EnsemblMetazoa"/>
        </authorList>
    </citation>
    <scope>IDENTIFICATION</scope>
</reference>
<dbReference type="AlphaFoldDB" id="A0A1X7TYJ3"/>
<keyword evidence="1" id="KW-1133">Transmembrane helix</keyword>
<dbReference type="InParanoid" id="A0A1X7TYJ3"/>
<protein>
    <submittedName>
        <fullName evidence="2">Uncharacterized protein</fullName>
    </submittedName>
</protein>